<reference evidence="2 3" key="1">
    <citation type="submission" date="2019-02" db="EMBL/GenBank/DDBJ databases">
        <title>Deep-cultivation of Planctomycetes and their phenomic and genomic characterization uncovers novel biology.</title>
        <authorList>
            <person name="Wiegand S."/>
            <person name="Jogler M."/>
            <person name="Boedeker C."/>
            <person name="Pinto D."/>
            <person name="Vollmers J."/>
            <person name="Rivas-Marin E."/>
            <person name="Kohn T."/>
            <person name="Peeters S.H."/>
            <person name="Heuer A."/>
            <person name="Rast P."/>
            <person name="Oberbeckmann S."/>
            <person name="Bunk B."/>
            <person name="Jeske O."/>
            <person name="Meyerdierks A."/>
            <person name="Storesund J.E."/>
            <person name="Kallscheuer N."/>
            <person name="Luecker S."/>
            <person name="Lage O.M."/>
            <person name="Pohl T."/>
            <person name="Merkel B.J."/>
            <person name="Hornburger P."/>
            <person name="Mueller R.-W."/>
            <person name="Bruemmer F."/>
            <person name="Labrenz M."/>
            <person name="Spormann A.M."/>
            <person name="Op den Camp H."/>
            <person name="Overmann J."/>
            <person name="Amann R."/>
            <person name="Jetten M.S.M."/>
            <person name="Mascher T."/>
            <person name="Medema M.H."/>
            <person name="Devos D.P."/>
            <person name="Kaster A.-K."/>
            <person name="Ovreas L."/>
            <person name="Rohde M."/>
            <person name="Galperin M.Y."/>
            <person name="Jogler C."/>
        </authorList>
    </citation>
    <scope>NUCLEOTIDE SEQUENCE [LARGE SCALE GENOMIC DNA]</scope>
    <source>
        <strain evidence="2 3">Pan216</strain>
    </source>
</reference>
<gene>
    <name evidence="2" type="ORF">Pan216_37510</name>
</gene>
<name>A0A518B7C5_9BACT</name>
<organism evidence="2 3">
    <name type="scientific">Kolteria novifilia</name>
    <dbReference type="NCBI Taxonomy" id="2527975"/>
    <lineage>
        <taxon>Bacteria</taxon>
        <taxon>Pseudomonadati</taxon>
        <taxon>Planctomycetota</taxon>
        <taxon>Planctomycetia</taxon>
        <taxon>Kolteriales</taxon>
        <taxon>Kolteriaceae</taxon>
        <taxon>Kolteria</taxon>
    </lineage>
</organism>
<accession>A0A518B7C5</accession>
<dbReference type="Proteomes" id="UP000317093">
    <property type="component" value="Chromosome"/>
</dbReference>
<feature type="region of interest" description="Disordered" evidence="1">
    <location>
        <begin position="1"/>
        <end position="22"/>
    </location>
</feature>
<protein>
    <submittedName>
        <fullName evidence="2">Uncharacterized protein</fullName>
    </submittedName>
</protein>
<keyword evidence="3" id="KW-1185">Reference proteome</keyword>
<proteinExistence type="predicted"/>
<dbReference type="EMBL" id="CP036279">
    <property type="protein sequence ID" value="QDU62878.1"/>
    <property type="molecule type" value="Genomic_DNA"/>
</dbReference>
<evidence type="ECO:0000313" key="2">
    <source>
        <dbReference type="EMBL" id="QDU62878.1"/>
    </source>
</evidence>
<sequence>MTGQEGPVSSWNESPKSDPLGTHLRFGEFELTGAIRPAPRGGIVPREGFRVDTYSSGNAEILMLAASISAENLFDVMIAMLSRLSDEVDVVVGSHHGLDGTANEPREVVLEHVAIGNLISTCHTFAESFMQDGCLSLAVIDPEIPVEIQLDEHKIFFVYGKNLARFQAILRRLSIDRDENLPLISDGEHIHMTSLRYRDAFEAICEDLRAGQPNENT</sequence>
<dbReference type="KEGG" id="knv:Pan216_37510"/>
<evidence type="ECO:0000256" key="1">
    <source>
        <dbReference type="SAM" id="MobiDB-lite"/>
    </source>
</evidence>
<evidence type="ECO:0000313" key="3">
    <source>
        <dbReference type="Proteomes" id="UP000317093"/>
    </source>
</evidence>
<dbReference type="AlphaFoldDB" id="A0A518B7C5"/>
<feature type="compositionally biased region" description="Polar residues" evidence="1">
    <location>
        <begin position="1"/>
        <end position="14"/>
    </location>
</feature>